<proteinExistence type="predicted"/>
<sequence length="193" mass="22850">MVKYEIVNPVMGGTIKTVYEASSAEEAAKQFWETLTVTEKVFMDNLPIFAFTIKGGDKEDFFVVKEKPKGDDKEKNVDYTIENITEHVIKNTTPEERKEFDAESQKMQRQVKNIQKGGAIDEPRKRYKDSSSSSSNDLDDVDDYLRYIRKKQYANNPLWYWWYNPSIYRIRNIFTPVFRNVYSPYTHIWVPMR</sequence>
<reference evidence="2" key="1">
    <citation type="journal article" date="2017" name="Elife">
        <title>The kinetoplastid-infecting Bodo saltans virus (BsV), a window into the most abundant giant viruses in the sea.</title>
        <authorList>
            <person name="Deeg C.M."/>
            <person name="Chow C.-E.T."/>
            <person name="Suttle C.A."/>
        </authorList>
    </citation>
    <scope>NUCLEOTIDE SEQUENCE</scope>
    <source>
        <strain evidence="2">NG1</strain>
    </source>
</reference>
<evidence type="ECO:0000313" key="2">
    <source>
        <dbReference type="EMBL" id="ATZ80512.1"/>
    </source>
</evidence>
<keyword evidence="3" id="KW-1185">Reference proteome</keyword>
<dbReference type="EMBL" id="MF782455">
    <property type="protein sequence ID" value="ATZ80512.1"/>
    <property type="molecule type" value="Genomic_DNA"/>
</dbReference>
<evidence type="ECO:0000256" key="1">
    <source>
        <dbReference type="SAM" id="MobiDB-lite"/>
    </source>
</evidence>
<evidence type="ECO:0000313" key="3">
    <source>
        <dbReference type="Proteomes" id="UP000240325"/>
    </source>
</evidence>
<feature type="region of interest" description="Disordered" evidence="1">
    <location>
        <begin position="111"/>
        <end position="137"/>
    </location>
</feature>
<organism evidence="2">
    <name type="scientific">Bodo saltans virus</name>
    <dbReference type="NCBI Taxonomy" id="2024608"/>
    <lineage>
        <taxon>Viruses</taxon>
        <taxon>Varidnaviria</taxon>
        <taxon>Bamfordvirae</taxon>
        <taxon>Nucleocytoviricota</taxon>
        <taxon>Megaviricetes</taxon>
        <taxon>Imitervirales</taxon>
        <taxon>Mimiviridae</taxon>
        <taxon>Klosneuvirinae</taxon>
        <taxon>Theiavirus</taxon>
        <taxon>Theiavirus salishense</taxon>
    </lineage>
</organism>
<accession>A0A2H4UUA3</accession>
<name>A0A2H4UUA3_9VIRU</name>
<dbReference type="Proteomes" id="UP000240325">
    <property type="component" value="Segment"/>
</dbReference>
<gene>
    <name evidence="2" type="ORF">BMW23_0460</name>
</gene>
<protein>
    <submittedName>
        <fullName evidence="2">Uncharacterized protein</fullName>
    </submittedName>
</protein>